<organism evidence="10 11">
    <name type="scientific">Spirodela intermedia</name>
    <name type="common">Intermediate duckweed</name>
    <dbReference type="NCBI Taxonomy" id="51605"/>
    <lineage>
        <taxon>Eukaryota</taxon>
        <taxon>Viridiplantae</taxon>
        <taxon>Streptophyta</taxon>
        <taxon>Embryophyta</taxon>
        <taxon>Tracheophyta</taxon>
        <taxon>Spermatophyta</taxon>
        <taxon>Magnoliopsida</taxon>
        <taxon>Liliopsida</taxon>
        <taxon>Araceae</taxon>
        <taxon>Lemnoideae</taxon>
        <taxon>Spirodela</taxon>
    </lineage>
</organism>
<evidence type="ECO:0000313" key="11">
    <source>
        <dbReference type="Proteomes" id="UP000663760"/>
    </source>
</evidence>
<dbReference type="PANTHER" id="PTHR48053:SF71">
    <property type="entry name" value="LEUCINE RICH REPEAT FAMILY PROTEIN, EXPRESSED"/>
    <property type="match status" value="1"/>
</dbReference>
<comment type="subcellular location">
    <subcellularLocation>
        <location evidence="1">Membrane</location>
        <topology evidence="1">Single-pass membrane protein</topology>
    </subcellularLocation>
</comment>
<keyword evidence="11" id="KW-1185">Reference proteome</keyword>
<dbReference type="PRINTS" id="PR00019">
    <property type="entry name" value="LEURICHRPT"/>
</dbReference>
<dbReference type="FunFam" id="3.80.10.10:FF:000041">
    <property type="entry name" value="LRR receptor-like serine/threonine-protein kinase ERECTA"/>
    <property type="match status" value="1"/>
</dbReference>
<proteinExistence type="predicted"/>
<keyword evidence="8" id="KW-0325">Glycoprotein</keyword>
<keyword evidence="7" id="KW-0675">Receptor</keyword>
<dbReference type="InterPro" id="IPR051716">
    <property type="entry name" value="Plant_RL_S/T_kinase"/>
</dbReference>
<evidence type="ECO:0000256" key="4">
    <source>
        <dbReference type="ARBA" id="ARBA00022737"/>
    </source>
</evidence>
<keyword evidence="3 9" id="KW-0732">Signal</keyword>
<evidence type="ECO:0000256" key="5">
    <source>
        <dbReference type="ARBA" id="ARBA00022741"/>
    </source>
</evidence>
<dbReference type="AlphaFoldDB" id="A0A7I8LKM6"/>
<dbReference type="Gene3D" id="3.80.10.10">
    <property type="entry name" value="Ribonuclease Inhibitor"/>
    <property type="match status" value="1"/>
</dbReference>
<feature type="signal peptide" evidence="9">
    <location>
        <begin position="1"/>
        <end position="23"/>
    </location>
</feature>
<evidence type="ECO:0000256" key="7">
    <source>
        <dbReference type="ARBA" id="ARBA00023170"/>
    </source>
</evidence>
<evidence type="ECO:0000256" key="8">
    <source>
        <dbReference type="ARBA" id="ARBA00023180"/>
    </source>
</evidence>
<keyword evidence="4" id="KW-0677">Repeat</keyword>
<keyword evidence="5" id="KW-0547">Nucleotide-binding</keyword>
<evidence type="ECO:0000313" key="10">
    <source>
        <dbReference type="EMBL" id="CAA7410489.1"/>
    </source>
</evidence>
<evidence type="ECO:0000256" key="1">
    <source>
        <dbReference type="ARBA" id="ARBA00004167"/>
    </source>
</evidence>
<dbReference type="GO" id="GO:0005524">
    <property type="term" value="F:ATP binding"/>
    <property type="evidence" value="ECO:0007669"/>
    <property type="project" value="UniProtKB-KW"/>
</dbReference>
<dbReference type="InterPro" id="IPR032675">
    <property type="entry name" value="LRR_dom_sf"/>
</dbReference>
<dbReference type="Proteomes" id="UP000663760">
    <property type="component" value="Chromosome 18"/>
</dbReference>
<keyword evidence="2" id="KW-0433">Leucine-rich repeat</keyword>
<evidence type="ECO:0000256" key="9">
    <source>
        <dbReference type="SAM" id="SignalP"/>
    </source>
</evidence>
<dbReference type="SMART" id="SM00369">
    <property type="entry name" value="LRR_TYP"/>
    <property type="match status" value="3"/>
</dbReference>
<keyword evidence="6" id="KW-0067">ATP-binding</keyword>
<accession>A0A7I8LKM6</accession>
<dbReference type="PANTHER" id="PTHR48053">
    <property type="entry name" value="LEUCINE RICH REPEAT FAMILY PROTEIN, EXPRESSED"/>
    <property type="match status" value="1"/>
</dbReference>
<dbReference type="GO" id="GO:0016020">
    <property type="term" value="C:membrane"/>
    <property type="evidence" value="ECO:0007669"/>
    <property type="project" value="UniProtKB-SubCell"/>
</dbReference>
<gene>
    <name evidence="10" type="ORF">SI8410_18021167</name>
</gene>
<name>A0A7I8LKM6_SPIIN</name>
<dbReference type="EMBL" id="LR746281">
    <property type="protein sequence ID" value="CAA7410489.1"/>
    <property type="molecule type" value="Genomic_DNA"/>
</dbReference>
<evidence type="ECO:0000256" key="3">
    <source>
        <dbReference type="ARBA" id="ARBA00022729"/>
    </source>
</evidence>
<dbReference type="SUPFAM" id="SSF52058">
    <property type="entry name" value="L domain-like"/>
    <property type="match status" value="1"/>
</dbReference>
<dbReference type="OrthoDB" id="676979at2759"/>
<dbReference type="InterPro" id="IPR001611">
    <property type="entry name" value="Leu-rich_rpt"/>
</dbReference>
<dbReference type="InterPro" id="IPR003591">
    <property type="entry name" value="Leu-rich_rpt_typical-subtyp"/>
</dbReference>
<dbReference type="Pfam" id="PF13855">
    <property type="entry name" value="LRR_8"/>
    <property type="match status" value="1"/>
</dbReference>
<sequence length="386" mass="41242">MAFSCPFTRSCSLVFLLFASVSAFVVRSQQPQPALLPAAEREAVYRLESLNPAVGWRSLYPDDVCLSGPHGVVCDVFPHGREGRGGGADIAMHVVELNFGHISEFSPNPPCGLSPAFPDRGIPDEMGNLRRLLQLVLSRNRLRGEVPRSIARCGELKILDLGSNRIAGLIPPEFGRLEALVKLDLSGNRLSGSLPGELSGLRQLEFLDVSRNNLTGGVPAALAGMGSMKELYLSGKPLGGRIPEIWEKLGALVRLGMPRAGLVGGIPSSMGGGVPKQFRRLEGTAKEIDLGNNLLGGRVPFSASFVAKVGGKLKLFGNPRLCLDGELAGRAGGGLGYLGLCDDRTQIIISHPPSSSGGSFPWRRRPPSLFFLSWVHLGVLVSLWVL</sequence>
<feature type="chain" id="PRO_5029696962" evidence="9">
    <location>
        <begin position="24"/>
        <end position="386"/>
    </location>
</feature>
<evidence type="ECO:0000256" key="2">
    <source>
        <dbReference type="ARBA" id="ARBA00022614"/>
    </source>
</evidence>
<protein>
    <submittedName>
        <fullName evidence="10">Uncharacterized protein</fullName>
    </submittedName>
</protein>
<reference evidence="10" key="1">
    <citation type="submission" date="2020-02" db="EMBL/GenBank/DDBJ databases">
        <authorList>
            <person name="Scholz U."/>
            <person name="Mascher M."/>
            <person name="Fiebig A."/>
        </authorList>
    </citation>
    <scope>NUCLEOTIDE SEQUENCE</scope>
</reference>
<evidence type="ECO:0000256" key="6">
    <source>
        <dbReference type="ARBA" id="ARBA00022840"/>
    </source>
</evidence>
<dbReference type="GO" id="GO:0004674">
    <property type="term" value="F:protein serine/threonine kinase activity"/>
    <property type="evidence" value="ECO:0007669"/>
    <property type="project" value="UniProtKB-EC"/>
</dbReference>